<dbReference type="GO" id="GO:0008237">
    <property type="term" value="F:metallopeptidase activity"/>
    <property type="evidence" value="ECO:0007669"/>
    <property type="project" value="InterPro"/>
</dbReference>
<dbReference type="InterPro" id="IPR024079">
    <property type="entry name" value="MetalloPept_cat_dom_sf"/>
</dbReference>
<dbReference type="RefSeq" id="WP_233903021.1">
    <property type="nucleotide sequence ID" value="NZ_CP036264.1"/>
</dbReference>
<sequence>MQRNPLIEIGVIVAGPMDSVDRQSISIAIGQVGDFFRGQFPEFDLRMLRARRPELSGDGRAQPSELLQQAAEDRDIHHWDFAFILTAAELAGVYSPFCFAALSRPLDAAVFSLSLIDPQASGDADEDVRVDRIARRLSRLMLHAIGHLTGLNRSSDPSNLLFPPATVDELDAMQHLDEEQTNRQRVALAEIADARLEESSGRRKSYPVFAINAAWINRREIVDAVLGARPWEFPRRLSGLTIASVSTVLILFMTAEAWDLGLSQTPASVLLLIALSLCATTGYVIQRQQLLVRRGRGRSEQTIVTSVSAVTIVFLGMFVTWIALMSIGFCAGWLFFPSELVMNWAASSSLQSEDLGLTTTAHMSSFSASVALMIGALGASFESQHHFRHIIYVDEEV</sequence>
<keyword evidence="1" id="KW-0812">Transmembrane</keyword>
<name>A0A5B9MQE3_9BACT</name>
<protein>
    <submittedName>
        <fullName evidence="2">Uncharacterized protein</fullName>
    </submittedName>
</protein>
<feature type="transmembrane region" description="Helical" evidence="1">
    <location>
        <begin position="306"/>
        <end position="335"/>
    </location>
</feature>
<keyword evidence="1" id="KW-0472">Membrane</keyword>
<feature type="transmembrane region" description="Helical" evidence="1">
    <location>
        <begin position="267"/>
        <end position="285"/>
    </location>
</feature>
<organism evidence="2 3">
    <name type="scientific">Stieleria maiorica</name>
    <dbReference type="NCBI Taxonomy" id="2795974"/>
    <lineage>
        <taxon>Bacteria</taxon>
        <taxon>Pseudomonadati</taxon>
        <taxon>Planctomycetota</taxon>
        <taxon>Planctomycetia</taxon>
        <taxon>Pirellulales</taxon>
        <taxon>Pirellulaceae</taxon>
        <taxon>Stieleria</taxon>
    </lineage>
</organism>
<dbReference type="EMBL" id="CP036264">
    <property type="protein sequence ID" value="QEG01198.1"/>
    <property type="molecule type" value="Genomic_DNA"/>
</dbReference>
<accession>A0A5B9MQE3</accession>
<gene>
    <name evidence="2" type="ORF">Mal15_52740</name>
</gene>
<reference evidence="2 3" key="1">
    <citation type="submission" date="2019-02" db="EMBL/GenBank/DDBJ databases">
        <title>Planctomycetal bacteria perform biofilm scaping via a novel small molecule.</title>
        <authorList>
            <person name="Jeske O."/>
            <person name="Boedeker C."/>
            <person name="Wiegand S."/>
            <person name="Breitling P."/>
            <person name="Kallscheuer N."/>
            <person name="Jogler M."/>
            <person name="Rohde M."/>
            <person name="Petersen J."/>
            <person name="Medema M.H."/>
            <person name="Surup F."/>
            <person name="Jogler C."/>
        </authorList>
    </citation>
    <scope>NUCLEOTIDE SEQUENCE [LARGE SCALE GENOMIC DNA]</scope>
    <source>
        <strain evidence="2 3">Mal15</strain>
    </source>
</reference>
<evidence type="ECO:0000256" key="1">
    <source>
        <dbReference type="SAM" id="Phobius"/>
    </source>
</evidence>
<feature type="transmembrane region" description="Helical" evidence="1">
    <location>
        <begin position="355"/>
        <end position="379"/>
    </location>
</feature>
<dbReference type="Proteomes" id="UP000321353">
    <property type="component" value="Chromosome"/>
</dbReference>
<keyword evidence="1" id="KW-1133">Transmembrane helix</keyword>
<dbReference type="KEGG" id="smam:Mal15_52740"/>
<dbReference type="AlphaFoldDB" id="A0A5B9MQE3"/>
<keyword evidence="3" id="KW-1185">Reference proteome</keyword>
<proteinExistence type="predicted"/>
<feature type="transmembrane region" description="Helical" evidence="1">
    <location>
        <begin position="237"/>
        <end position="255"/>
    </location>
</feature>
<evidence type="ECO:0000313" key="3">
    <source>
        <dbReference type="Proteomes" id="UP000321353"/>
    </source>
</evidence>
<evidence type="ECO:0000313" key="2">
    <source>
        <dbReference type="EMBL" id="QEG01198.1"/>
    </source>
</evidence>
<dbReference type="Gene3D" id="3.40.390.10">
    <property type="entry name" value="Collagenase (Catalytic Domain)"/>
    <property type="match status" value="1"/>
</dbReference>